<evidence type="ECO:0000313" key="3">
    <source>
        <dbReference type="Proteomes" id="UP001229209"/>
    </source>
</evidence>
<gene>
    <name evidence="2" type="ORF">J2S04_001584</name>
</gene>
<accession>A0ABT9LWI7</accession>
<keyword evidence="3" id="KW-1185">Reference proteome</keyword>
<dbReference type="RefSeq" id="WP_072873062.1">
    <property type="nucleotide sequence ID" value="NZ_JAURUO010000007.1"/>
</dbReference>
<keyword evidence="2" id="KW-0969">Cilium</keyword>
<dbReference type="EMBL" id="JAURUO010000007">
    <property type="protein sequence ID" value="MDP9728634.1"/>
    <property type="molecule type" value="Genomic_DNA"/>
</dbReference>
<sequence>MPVANCKRCGRIYNRLRRDICPQCVHEEEEIFLQVRTFLKNHRNANLQELAEGVGVDPDIIVGMIQDGRIILRDNPNISYPCEKCGKPTQSGRLCAVCSAEMVRDLQIASSELSAQKEKSHKGKGFYSR</sequence>
<dbReference type="InterPro" id="IPR015102">
    <property type="entry name" value="Tscrpt_reg_HTH_FeoC"/>
</dbReference>
<dbReference type="InterPro" id="IPR022258">
    <property type="entry name" value="Flagellar_operon_YvyF"/>
</dbReference>
<evidence type="ECO:0000259" key="1">
    <source>
        <dbReference type="Pfam" id="PF09012"/>
    </source>
</evidence>
<comment type="caution">
    <text evidence="2">The sequence shown here is derived from an EMBL/GenBank/DDBJ whole genome shotgun (WGS) entry which is preliminary data.</text>
</comment>
<keyword evidence="2" id="KW-0282">Flagellum</keyword>
<name>A0ABT9LWI7_9BACL</name>
<proteinExistence type="predicted"/>
<reference evidence="2 3" key="1">
    <citation type="submission" date="2023-07" db="EMBL/GenBank/DDBJ databases">
        <title>Genomic Encyclopedia of Type Strains, Phase IV (KMG-IV): sequencing the most valuable type-strain genomes for metagenomic binning, comparative biology and taxonomic classification.</title>
        <authorList>
            <person name="Goeker M."/>
        </authorList>
    </citation>
    <scope>NUCLEOTIDE SEQUENCE [LARGE SCALE GENOMIC DNA]</scope>
    <source>
        <strain evidence="2 3">DSM 25924</strain>
    </source>
</reference>
<dbReference type="Pfam" id="PF09012">
    <property type="entry name" value="FeoC"/>
    <property type="match status" value="1"/>
</dbReference>
<dbReference type="NCBIfam" id="TIGR03826">
    <property type="entry name" value="YvyF"/>
    <property type="match status" value="1"/>
</dbReference>
<organism evidence="2 3">
    <name type="scientific">Alicyclobacillus tolerans</name>
    <dbReference type="NCBI Taxonomy" id="90970"/>
    <lineage>
        <taxon>Bacteria</taxon>
        <taxon>Bacillati</taxon>
        <taxon>Bacillota</taxon>
        <taxon>Bacilli</taxon>
        <taxon>Bacillales</taxon>
        <taxon>Alicyclobacillaceae</taxon>
        <taxon>Alicyclobacillus</taxon>
    </lineage>
</organism>
<feature type="domain" description="Transcriptional regulator HTH-type FeoC" evidence="1">
    <location>
        <begin position="32"/>
        <end position="88"/>
    </location>
</feature>
<evidence type="ECO:0000313" key="2">
    <source>
        <dbReference type="EMBL" id="MDP9728634.1"/>
    </source>
</evidence>
<dbReference type="Proteomes" id="UP001229209">
    <property type="component" value="Unassembled WGS sequence"/>
</dbReference>
<keyword evidence="2" id="KW-0966">Cell projection</keyword>
<protein>
    <submittedName>
        <fullName evidence="2">Flagellar operon protein (TIGR03826 family)</fullName>
    </submittedName>
</protein>